<dbReference type="eggNOG" id="COG3609">
    <property type="taxonomic scope" value="Bacteria"/>
</dbReference>
<dbReference type="PANTHER" id="PTHR36582:SF2">
    <property type="entry name" value="ANTITOXIN PARD"/>
    <property type="match status" value="1"/>
</dbReference>
<accession>D3VIR6</accession>
<evidence type="ECO:0000256" key="4">
    <source>
        <dbReference type="ARBA" id="ARBA00037106"/>
    </source>
</evidence>
<evidence type="ECO:0000256" key="1">
    <source>
        <dbReference type="ARBA" id="ARBA00008580"/>
    </source>
</evidence>
<dbReference type="SUPFAM" id="SSF47598">
    <property type="entry name" value="Ribbon-helix-helix"/>
    <property type="match status" value="1"/>
</dbReference>
<dbReference type="HOGENOM" id="CLU_144805_4_3_6"/>
<dbReference type="InterPro" id="IPR010985">
    <property type="entry name" value="Ribbon_hlx_hlx"/>
</dbReference>
<organism evidence="5 6">
    <name type="scientific">Xenorhabdus nematophila (strain ATCC 19061 / DSM 3370 / CCUG 14189 / LMG 1036 / NCIMB 9965 / AN6)</name>
    <dbReference type="NCBI Taxonomy" id="406817"/>
    <lineage>
        <taxon>Bacteria</taxon>
        <taxon>Pseudomonadati</taxon>
        <taxon>Pseudomonadota</taxon>
        <taxon>Gammaproteobacteria</taxon>
        <taxon>Enterobacterales</taxon>
        <taxon>Morganellaceae</taxon>
        <taxon>Xenorhabdus</taxon>
    </lineage>
</organism>
<comment type="similarity">
    <text evidence="1">Belongs to the ParD antitoxin family.</text>
</comment>
<dbReference type="RefSeq" id="WP_010845171.1">
    <property type="nucleotide sequence ID" value="NC_014228.1"/>
</dbReference>
<dbReference type="PANTHER" id="PTHR36582">
    <property type="entry name" value="ANTITOXIN PARD"/>
    <property type="match status" value="1"/>
</dbReference>
<sequence length="89" mass="10064">MRTTQQMSITLPKEMAELVKSKVRDGEYATESEVIRDGLRALLARDRAVENWLHNQVASAYDALITDPSRAVSIEQIRARLAERHGNSK</sequence>
<evidence type="ECO:0000313" key="6">
    <source>
        <dbReference type="Proteomes" id="UP000008075"/>
    </source>
</evidence>
<dbReference type="EMBL" id="FN667742">
    <property type="protein sequence ID" value="CBJ88616.1"/>
    <property type="molecule type" value="Genomic_DNA"/>
</dbReference>
<evidence type="ECO:0000256" key="3">
    <source>
        <dbReference type="ARBA" id="ARBA00022649"/>
    </source>
</evidence>
<dbReference type="InterPro" id="IPR038296">
    <property type="entry name" value="ParD_sf"/>
</dbReference>
<protein>
    <recommendedName>
        <fullName evidence="2">Antitoxin ParD</fullName>
    </recommendedName>
</protein>
<gene>
    <name evidence="5" type="ordered locus">XNC1_0542</name>
</gene>
<dbReference type="Proteomes" id="UP000008075">
    <property type="component" value="Chromosome"/>
</dbReference>
<evidence type="ECO:0000256" key="2">
    <source>
        <dbReference type="ARBA" id="ARBA00017940"/>
    </source>
</evidence>
<dbReference type="GeneID" id="24904460"/>
<dbReference type="Gene3D" id="6.10.10.120">
    <property type="entry name" value="Antitoxin ParD1-like"/>
    <property type="match status" value="1"/>
</dbReference>
<comment type="function">
    <text evidence="4">Antitoxin component of a type II toxin-antitoxin (TA) system. Neutralizes the effect of toxin ParE.</text>
</comment>
<dbReference type="InterPro" id="IPR022789">
    <property type="entry name" value="ParD"/>
</dbReference>
<name>D3VIR6_XENNA</name>
<proteinExistence type="inferred from homology"/>
<dbReference type="CDD" id="cd22231">
    <property type="entry name" value="RHH_NikR_HicB-like"/>
    <property type="match status" value="1"/>
</dbReference>
<dbReference type="GO" id="GO:0006355">
    <property type="term" value="P:regulation of DNA-templated transcription"/>
    <property type="evidence" value="ECO:0007669"/>
    <property type="project" value="InterPro"/>
</dbReference>
<dbReference type="STRING" id="406817.XNC1_0542"/>
<dbReference type="AlphaFoldDB" id="D3VIR6"/>
<keyword evidence="6" id="KW-1185">Reference proteome</keyword>
<dbReference type="Pfam" id="PF03693">
    <property type="entry name" value="ParD_antitoxin"/>
    <property type="match status" value="1"/>
</dbReference>
<evidence type="ECO:0000313" key="5">
    <source>
        <dbReference type="EMBL" id="CBJ88616.1"/>
    </source>
</evidence>
<dbReference type="KEGG" id="xne:XNC1_0542"/>
<keyword evidence="3" id="KW-1277">Toxin-antitoxin system</keyword>
<reference evidence="5 6" key="1">
    <citation type="journal article" date="2011" name="PLoS ONE">
        <title>The entomopathogenic bacterial endosymbionts xenorhabdus and photorhabdus: convergent lifestyles from divergent genomes.</title>
        <authorList>
            <person name="Chaston J.M."/>
            <person name="Suen G."/>
            <person name="Tucker S.L."/>
            <person name="Andersen A.W."/>
            <person name="Bhasin A."/>
            <person name="Bode E."/>
            <person name="Bode H.B."/>
            <person name="Brachmann A.O."/>
            <person name="Cowles C.E."/>
            <person name="Cowles K.N."/>
            <person name="Darby C."/>
            <person name="de Leon L."/>
            <person name="Drace K."/>
            <person name="Du Z."/>
            <person name="Givaudan A."/>
            <person name="Herbert Tran E.E."/>
            <person name="Jewell K.A."/>
            <person name="Knack J.J."/>
            <person name="Krasomil-Osterfeld K.C."/>
            <person name="Kukor R."/>
            <person name="Lanois A."/>
            <person name="Latreille P."/>
            <person name="Leimgruber N.K."/>
            <person name="Lipke C.M."/>
            <person name="Liu R."/>
            <person name="Lu X."/>
            <person name="Martens E.C."/>
            <person name="Marri P.R."/>
            <person name="Medigue C."/>
            <person name="Menard M.L."/>
            <person name="Miller N.M."/>
            <person name="Morales-Soto N."/>
            <person name="Norton S."/>
            <person name="Ogier J.C."/>
            <person name="Orchard S.S."/>
            <person name="Park D."/>
            <person name="Park Y."/>
            <person name="Qurollo B.A."/>
            <person name="Sugar D.R."/>
            <person name="Richards G.R."/>
            <person name="Rouy Z."/>
            <person name="Slominski B."/>
            <person name="Slominski K."/>
            <person name="Snyder H."/>
            <person name="Tjaden B.C."/>
            <person name="van der Hoeven R."/>
            <person name="Welch R.D."/>
            <person name="Wheeler C."/>
            <person name="Xiang B."/>
            <person name="Barbazuk B."/>
            <person name="Gaudriault S."/>
            <person name="Goodner B."/>
            <person name="Slater S.C."/>
            <person name="Forst S."/>
            <person name="Goldman B.S."/>
            <person name="Goodrich-Blair H."/>
        </authorList>
    </citation>
    <scope>NUCLEOTIDE SEQUENCE [LARGE SCALE GENOMIC DNA]</scope>
    <source>
        <strain evidence="6">ATCC 19061 / DSM 3370 / CCUG 14189 / LMG 1036 / NCIMB 9965 / AN6</strain>
    </source>
</reference>